<evidence type="ECO:0000256" key="3">
    <source>
        <dbReference type="ARBA" id="ARBA00022525"/>
    </source>
</evidence>
<proteinExistence type="inferred from homology"/>
<feature type="chain" id="PRO_5045821454" evidence="6">
    <location>
        <begin position="25"/>
        <end position="463"/>
    </location>
</feature>
<dbReference type="InterPro" id="IPR000734">
    <property type="entry name" value="TAG_lipase"/>
</dbReference>
<dbReference type="PANTHER" id="PTHR11610">
    <property type="entry name" value="LIPASE"/>
    <property type="match status" value="1"/>
</dbReference>
<comment type="subcellular location">
    <subcellularLocation>
        <location evidence="1">Secreted</location>
    </subcellularLocation>
</comment>
<evidence type="ECO:0000256" key="1">
    <source>
        <dbReference type="ARBA" id="ARBA00004613"/>
    </source>
</evidence>
<dbReference type="InterPro" id="IPR013818">
    <property type="entry name" value="Lipase"/>
</dbReference>
<accession>A0ABM1TSS2</accession>
<evidence type="ECO:0000256" key="6">
    <source>
        <dbReference type="SAM" id="SignalP"/>
    </source>
</evidence>
<name>A0ABM1TSS2_LIMPO</name>
<dbReference type="PIRSF" id="PIRSF000865">
    <property type="entry name" value="Lipoprotein_lipase_LIPH"/>
    <property type="match status" value="1"/>
</dbReference>
<dbReference type="PRINTS" id="PR00823">
    <property type="entry name" value="PANCLIPASE"/>
</dbReference>
<dbReference type="PRINTS" id="PR00821">
    <property type="entry name" value="TAGLIPASE"/>
</dbReference>
<reference evidence="10" key="1">
    <citation type="submission" date="2025-08" db="UniProtKB">
        <authorList>
            <consortium name="RefSeq"/>
        </authorList>
    </citation>
    <scope>IDENTIFICATION</scope>
    <source>
        <tissue evidence="10">Muscle</tissue>
    </source>
</reference>
<dbReference type="Pfam" id="PF00151">
    <property type="entry name" value="Lipase"/>
    <property type="match status" value="1"/>
</dbReference>
<evidence type="ECO:0000259" key="7">
    <source>
        <dbReference type="Pfam" id="PF00151"/>
    </source>
</evidence>
<dbReference type="Pfam" id="PF01477">
    <property type="entry name" value="PLAT"/>
    <property type="match status" value="1"/>
</dbReference>
<dbReference type="InterPro" id="IPR029058">
    <property type="entry name" value="AB_hydrolase_fold"/>
</dbReference>
<evidence type="ECO:0000256" key="2">
    <source>
        <dbReference type="ARBA" id="ARBA00010701"/>
    </source>
</evidence>
<dbReference type="InterPro" id="IPR033906">
    <property type="entry name" value="Lipase_N"/>
</dbReference>
<dbReference type="Proteomes" id="UP000694941">
    <property type="component" value="Unplaced"/>
</dbReference>
<keyword evidence="3" id="KW-0964">Secreted</keyword>
<evidence type="ECO:0000313" key="10">
    <source>
        <dbReference type="RefSeq" id="XP_022258928.1"/>
    </source>
</evidence>
<dbReference type="InterPro" id="IPR001024">
    <property type="entry name" value="PLAT/LH2_dom"/>
</dbReference>
<dbReference type="SUPFAM" id="SSF49723">
    <property type="entry name" value="Lipase/lipooxygenase domain (PLAT/LH2 domain)"/>
    <property type="match status" value="1"/>
</dbReference>
<organism evidence="9 10">
    <name type="scientific">Limulus polyphemus</name>
    <name type="common">Atlantic horseshoe crab</name>
    <dbReference type="NCBI Taxonomy" id="6850"/>
    <lineage>
        <taxon>Eukaryota</taxon>
        <taxon>Metazoa</taxon>
        <taxon>Ecdysozoa</taxon>
        <taxon>Arthropoda</taxon>
        <taxon>Chelicerata</taxon>
        <taxon>Merostomata</taxon>
        <taxon>Xiphosura</taxon>
        <taxon>Limulidae</taxon>
        <taxon>Limulus</taxon>
    </lineage>
</organism>
<dbReference type="RefSeq" id="XP_022258928.1">
    <property type="nucleotide sequence ID" value="XM_022403220.1"/>
</dbReference>
<feature type="domain" description="PLAT" evidence="8">
    <location>
        <begin position="385"/>
        <end position="454"/>
    </location>
</feature>
<evidence type="ECO:0000256" key="5">
    <source>
        <dbReference type="RuleBase" id="RU004262"/>
    </source>
</evidence>
<feature type="signal peptide" evidence="6">
    <location>
        <begin position="1"/>
        <end position="24"/>
    </location>
</feature>
<comment type="similarity">
    <text evidence="2 5">Belongs to the AB hydrolase superfamily. Lipase family.</text>
</comment>
<keyword evidence="6" id="KW-0732">Signal</keyword>
<dbReference type="InterPro" id="IPR016272">
    <property type="entry name" value="Lipase_LIPH"/>
</dbReference>
<dbReference type="CDD" id="cd00707">
    <property type="entry name" value="Pancreat_lipase_like"/>
    <property type="match status" value="1"/>
</dbReference>
<feature type="domain" description="Lipase" evidence="7">
    <location>
        <begin position="45"/>
        <end position="380"/>
    </location>
</feature>
<evidence type="ECO:0000256" key="4">
    <source>
        <dbReference type="ARBA" id="ARBA00023157"/>
    </source>
</evidence>
<evidence type="ECO:0000259" key="8">
    <source>
        <dbReference type="Pfam" id="PF01477"/>
    </source>
</evidence>
<evidence type="ECO:0000313" key="9">
    <source>
        <dbReference type="Proteomes" id="UP000694941"/>
    </source>
</evidence>
<dbReference type="InterPro" id="IPR036392">
    <property type="entry name" value="PLAT/LH2_dom_sf"/>
</dbReference>
<dbReference type="InterPro" id="IPR002331">
    <property type="entry name" value="Lipase_panc"/>
</dbReference>
<protein>
    <submittedName>
        <fullName evidence="10">Pancreatic triacylglycerol lipase-like isoform X1</fullName>
    </submittedName>
</protein>
<keyword evidence="9" id="KW-1185">Reference proteome</keyword>
<dbReference type="PANTHER" id="PTHR11610:SF185">
    <property type="entry name" value="LD47264P"/>
    <property type="match status" value="1"/>
</dbReference>
<dbReference type="Gene3D" id="2.60.60.20">
    <property type="entry name" value="PLAT/LH2 domain"/>
    <property type="match status" value="1"/>
</dbReference>
<dbReference type="SUPFAM" id="SSF53474">
    <property type="entry name" value="alpha/beta-Hydrolases"/>
    <property type="match status" value="1"/>
</dbReference>
<gene>
    <name evidence="10" type="primary">LOC106474969</name>
</gene>
<keyword evidence="4" id="KW-1015">Disulfide bond</keyword>
<sequence>MLKPPGLHFISLLVFSTIWIQGFAVVDLHKHYQNNETFQGEKIKCIDELGCFGTGGVFFHPLFRPIDVLPDDREVINVQFNLYTRDRPKDERVLKSSDKNSVLKSEFSINRPTKFIVHGYIDNDLFGPWMKSLKDELLLRGDFNVIIVDWSGGNKLPYYQATANTRVVGAEIALLISRLEEWIGLNPEDCHIVGHSLGSQISGYAGERINRLGRITAVDPAEPYFQNMPVEVRIDPSDALFVDVIHTDAKTIFLMGLGMSQEVGHVDFFPNDGTNQPGCKKDQILSFITDGLLEGIRRFVGCNHQRAVDFFHHSINSHRCVPVGYVCQDWETFLQGRCADCGVDGSRCAIMGLRAEKFKPHKDDGKSVKMYLKTSGSSPFCLFHYQVIVKLFKPSKSRDERGHLYLSLKGDEGEVDFTLSNDVEEFYHGAQYTYLVTTDKYIDDIIKIGFSWKHHSTIFNPLT</sequence>
<dbReference type="GeneID" id="106474969"/>
<dbReference type="Gene3D" id="3.40.50.1820">
    <property type="entry name" value="alpha/beta hydrolase"/>
    <property type="match status" value="1"/>
</dbReference>